<organism evidence="1 2">
    <name type="scientific">Colletotrichum scovillei</name>
    <dbReference type="NCBI Taxonomy" id="1209932"/>
    <lineage>
        <taxon>Eukaryota</taxon>
        <taxon>Fungi</taxon>
        <taxon>Dikarya</taxon>
        <taxon>Ascomycota</taxon>
        <taxon>Pezizomycotina</taxon>
        <taxon>Sordariomycetes</taxon>
        <taxon>Hypocreomycetidae</taxon>
        <taxon>Glomerellales</taxon>
        <taxon>Glomerellaceae</taxon>
        <taxon>Colletotrichum</taxon>
        <taxon>Colletotrichum acutatum species complex</taxon>
    </lineage>
</organism>
<proteinExistence type="predicted"/>
<accession>A0A9P7U6B2</accession>
<name>A0A9P7U6B2_9PEZI</name>
<comment type="caution">
    <text evidence="1">The sequence shown here is derived from an EMBL/GenBank/DDBJ whole genome shotgun (WGS) entry which is preliminary data.</text>
</comment>
<feature type="non-terminal residue" evidence="1">
    <location>
        <position position="70"/>
    </location>
</feature>
<keyword evidence="2" id="KW-1185">Reference proteome</keyword>
<protein>
    <submittedName>
        <fullName evidence="1">Uncharacterized protein</fullName>
    </submittedName>
</protein>
<evidence type="ECO:0000313" key="2">
    <source>
        <dbReference type="Proteomes" id="UP000699042"/>
    </source>
</evidence>
<dbReference type="AlphaFoldDB" id="A0A9P7U6B2"/>
<gene>
    <name evidence="1" type="ORF">JMJ77_008892</name>
</gene>
<evidence type="ECO:0000313" key="1">
    <source>
        <dbReference type="EMBL" id="KAG7041188.1"/>
    </source>
</evidence>
<reference evidence="1" key="1">
    <citation type="submission" date="2021-05" db="EMBL/GenBank/DDBJ databases">
        <title>Comparative genomics of three Colletotrichum scovillei strains and genetic complementation revealed genes involved fungal growth and virulence on chili pepper.</title>
        <authorList>
            <person name="Hsieh D.-K."/>
            <person name="Chuang S.-C."/>
            <person name="Chen C.-Y."/>
            <person name="Chao Y.-T."/>
            <person name="Lu M.-Y.J."/>
            <person name="Lee M.-H."/>
            <person name="Shih M.-C."/>
        </authorList>
    </citation>
    <scope>NUCLEOTIDE SEQUENCE</scope>
    <source>
        <strain evidence="1">Coll-153</strain>
    </source>
</reference>
<sequence>MRVRRIIVSLSQTSVVEGLNQRLFSSFLIRSFDQVHPCEEAGPASSDFRRIRLHPAQAFQKHMCITLNTA</sequence>
<dbReference type="Proteomes" id="UP000699042">
    <property type="component" value="Unassembled WGS sequence"/>
</dbReference>
<dbReference type="EMBL" id="JAESDN010000016">
    <property type="protein sequence ID" value="KAG7041188.1"/>
    <property type="molecule type" value="Genomic_DNA"/>
</dbReference>